<dbReference type="Gene3D" id="1.10.3120.10">
    <property type="entry name" value="Trigger factor, C-terminal domain"/>
    <property type="match status" value="1"/>
</dbReference>
<evidence type="ECO:0000313" key="13">
    <source>
        <dbReference type="Proteomes" id="UP000178606"/>
    </source>
</evidence>
<dbReference type="GO" id="GO:0003755">
    <property type="term" value="F:peptidyl-prolyl cis-trans isomerase activity"/>
    <property type="evidence" value="ECO:0007669"/>
    <property type="project" value="UniProtKB-UniRule"/>
</dbReference>
<evidence type="ECO:0000256" key="1">
    <source>
        <dbReference type="ARBA" id="ARBA00000971"/>
    </source>
</evidence>
<evidence type="ECO:0000256" key="4">
    <source>
        <dbReference type="ARBA" id="ARBA00016902"/>
    </source>
</evidence>
<evidence type="ECO:0000256" key="9">
    <source>
        <dbReference type="HAMAP-Rule" id="MF_00303"/>
    </source>
</evidence>
<comment type="similarity">
    <text evidence="2 9">Belongs to the FKBP-type PPIase family. Tig subfamily.</text>
</comment>
<evidence type="ECO:0000256" key="2">
    <source>
        <dbReference type="ARBA" id="ARBA00005464"/>
    </source>
</evidence>
<dbReference type="InterPro" id="IPR046357">
    <property type="entry name" value="PPIase_dom_sf"/>
</dbReference>
<evidence type="ECO:0000256" key="5">
    <source>
        <dbReference type="ARBA" id="ARBA00023110"/>
    </source>
</evidence>
<dbReference type="InterPro" id="IPR037041">
    <property type="entry name" value="Trigger_fac_C_sf"/>
</dbReference>
<feature type="domain" description="Trigger factor C-terminal" evidence="11">
    <location>
        <begin position="265"/>
        <end position="415"/>
    </location>
</feature>
<dbReference type="Proteomes" id="UP000178606">
    <property type="component" value="Unassembled WGS sequence"/>
</dbReference>
<keyword evidence="7 9" id="KW-0413">Isomerase</keyword>
<evidence type="ECO:0000256" key="8">
    <source>
        <dbReference type="ARBA" id="ARBA00029986"/>
    </source>
</evidence>
<reference evidence="12 13" key="1">
    <citation type="journal article" date="2016" name="Nat. Commun.">
        <title>Thousands of microbial genomes shed light on interconnected biogeochemical processes in an aquifer system.</title>
        <authorList>
            <person name="Anantharaman K."/>
            <person name="Brown C.T."/>
            <person name="Hug L.A."/>
            <person name="Sharon I."/>
            <person name="Castelle C.J."/>
            <person name="Probst A.J."/>
            <person name="Thomas B.C."/>
            <person name="Singh A."/>
            <person name="Wilkins M.J."/>
            <person name="Karaoz U."/>
            <person name="Brodie E.L."/>
            <person name="Williams K.H."/>
            <person name="Hubbard S.S."/>
            <person name="Banfield J.F."/>
        </authorList>
    </citation>
    <scope>NUCLEOTIDE SEQUENCE [LARGE SCALE GENOMIC DNA]</scope>
    <source>
        <strain evidence="13">RIFCSPLOWO2_12_FULL_64_10</strain>
    </source>
</reference>
<dbReference type="HAMAP" id="MF_00303">
    <property type="entry name" value="Trigger_factor_Tig"/>
    <property type="match status" value="1"/>
</dbReference>
<dbReference type="InterPro" id="IPR036611">
    <property type="entry name" value="Trigger_fac_ribosome-bd_sf"/>
</dbReference>
<dbReference type="EC" id="5.2.1.8" evidence="3 9"/>
<dbReference type="InterPro" id="IPR008881">
    <property type="entry name" value="Trigger_fac_ribosome-bd_bac"/>
</dbReference>
<dbReference type="InterPro" id="IPR005215">
    <property type="entry name" value="Trig_fac"/>
</dbReference>
<keyword evidence="9" id="KW-0132">Cell division</keyword>
<evidence type="ECO:0000259" key="10">
    <source>
        <dbReference type="Pfam" id="PF05697"/>
    </source>
</evidence>
<sequence length="436" mass="49415">MDFKVNVTEGEGGKRTMEVEVPAATVEARLQAAYLNYSKTLNLPGFRKGKIPLNIVKSRFGKAIEGEVLNDLIPEAYDQAWRTSGIEPVSQPVIDDVAYTSGESLRFKASLEVKPEIEARNYTGLRVTRPAYPVRDSHVERHIRGLREQSAEDRSVERPAQLGDLLVADLQELDASGVPILGRRVEDRTILIGGERTFSHDFDNQMIGVAKGEERRVRFTYNRDLQDPDLAGREMAFSMTVKDVRERILPALDDEFAKDHGAETFKALEDRIREGLQAQADYVARRRIETNLLSALIQENPFDPPEAMVENALNAMVEDYKKEHEGHDHPIDEAHVREQGRDLAVYQVRTHLLIEAVAQKEGIAVTDEEMDERIRQIAEAGRQGLEAVKRALQRNQQLDRIRRDLVAEKTIQFLIDRAQIEEVEEVPEGEGRIIIP</sequence>
<name>A0A1F6CUW3_HANXR</name>
<dbReference type="GO" id="GO:0015031">
    <property type="term" value="P:protein transport"/>
    <property type="evidence" value="ECO:0007669"/>
    <property type="project" value="UniProtKB-UniRule"/>
</dbReference>
<dbReference type="AlphaFoldDB" id="A0A1F6CUW3"/>
<dbReference type="GO" id="GO:0051083">
    <property type="term" value="P:'de novo' cotranslational protein folding"/>
    <property type="evidence" value="ECO:0007669"/>
    <property type="project" value="TreeGrafter"/>
</dbReference>
<evidence type="ECO:0000313" key="12">
    <source>
        <dbReference type="EMBL" id="OGG52821.1"/>
    </source>
</evidence>
<proteinExistence type="inferred from homology"/>
<dbReference type="GO" id="GO:0005737">
    <property type="term" value="C:cytoplasm"/>
    <property type="evidence" value="ECO:0007669"/>
    <property type="project" value="UniProtKB-SubCell"/>
</dbReference>
<evidence type="ECO:0000256" key="7">
    <source>
        <dbReference type="ARBA" id="ARBA00023235"/>
    </source>
</evidence>
<keyword evidence="5 9" id="KW-0697">Rotamase</keyword>
<comment type="domain">
    <text evidence="9">Consists of 3 domains; the N-terminus binds the ribosome, the middle domain has PPIase activity, while the C-terminus has intrinsic chaperone activity on its own.</text>
</comment>
<protein>
    <recommendedName>
        <fullName evidence="4 9">Trigger factor</fullName>
        <shortName evidence="9">TF</shortName>
        <ecNumber evidence="3 9">5.2.1.8</ecNumber>
    </recommendedName>
    <alternativeName>
        <fullName evidence="8 9">PPIase</fullName>
    </alternativeName>
</protein>
<comment type="catalytic activity">
    <reaction evidence="1 9">
        <text>[protein]-peptidylproline (omega=180) = [protein]-peptidylproline (omega=0)</text>
        <dbReference type="Rhea" id="RHEA:16237"/>
        <dbReference type="Rhea" id="RHEA-COMP:10747"/>
        <dbReference type="Rhea" id="RHEA-COMP:10748"/>
        <dbReference type="ChEBI" id="CHEBI:83833"/>
        <dbReference type="ChEBI" id="CHEBI:83834"/>
        <dbReference type="EC" id="5.2.1.8"/>
    </reaction>
</comment>
<dbReference type="GO" id="GO:0044183">
    <property type="term" value="F:protein folding chaperone"/>
    <property type="evidence" value="ECO:0007669"/>
    <property type="project" value="TreeGrafter"/>
</dbReference>
<dbReference type="Gene3D" id="3.10.50.40">
    <property type="match status" value="1"/>
</dbReference>
<dbReference type="Pfam" id="PF05698">
    <property type="entry name" value="Trigger_C"/>
    <property type="match status" value="1"/>
</dbReference>
<dbReference type="NCBIfam" id="TIGR00115">
    <property type="entry name" value="tig"/>
    <property type="match status" value="1"/>
</dbReference>
<dbReference type="InterPro" id="IPR008880">
    <property type="entry name" value="Trigger_fac_C"/>
</dbReference>
<evidence type="ECO:0000259" key="11">
    <source>
        <dbReference type="Pfam" id="PF05698"/>
    </source>
</evidence>
<dbReference type="PIRSF" id="PIRSF003095">
    <property type="entry name" value="Trigger_factor"/>
    <property type="match status" value="1"/>
</dbReference>
<dbReference type="SUPFAM" id="SSF54534">
    <property type="entry name" value="FKBP-like"/>
    <property type="match status" value="1"/>
</dbReference>
<keyword evidence="6 9" id="KW-0143">Chaperone</keyword>
<accession>A0A1F6CUW3</accession>
<dbReference type="GO" id="GO:0043022">
    <property type="term" value="F:ribosome binding"/>
    <property type="evidence" value="ECO:0007669"/>
    <property type="project" value="TreeGrafter"/>
</dbReference>
<dbReference type="Gene3D" id="3.30.70.1050">
    <property type="entry name" value="Trigger factor ribosome-binding domain"/>
    <property type="match status" value="1"/>
</dbReference>
<dbReference type="GO" id="GO:0043335">
    <property type="term" value="P:protein unfolding"/>
    <property type="evidence" value="ECO:0007669"/>
    <property type="project" value="TreeGrafter"/>
</dbReference>
<evidence type="ECO:0000256" key="3">
    <source>
        <dbReference type="ARBA" id="ARBA00013194"/>
    </source>
</evidence>
<dbReference type="GO" id="GO:0051301">
    <property type="term" value="P:cell division"/>
    <property type="evidence" value="ECO:0007669"/>
    <property type="project" value="UniProtKB-KW"/>
</dbReference>
<comment type="subcellular location">
    <subcellularLocation>
        <location evidence="9">Cytoplasm</location>
    </subcellularLocation>
    <text evidence="9">About half TF is bound to the ribosome near the polypeptide exit tunnel while the other half is free in the cytoplasm.</text>
</comment>
<comment type="caution">
    <text evidence="12">The sequence shown here is derived from an EMBL/GenBank/DDBJ whole genome shotgun (WGS) entry which is preliminary data.</text>
</comment>
<dbReference type="PANTHER" id="PTHR30560:SF3">
    <property type="entry name" value="TRIGGER FACTOR-LIKE PROTEIN TIG, CHLOROPLASTIC"/>
    <property type="match status" value="1"/>
</dbReference>
<gene>
    <name evidence="9" type="primary">tig</name>
    <name evidence="12" type="ORF">A3F84_14165</name>
</gene>
<keyword evidence="9" id="KW-0131">Cell cycle</keyword>
<organism evidence="12 13">
    <name type="scientific">Handelsmanbacteria sp. (strain RIFCSPLOWO2_12_FULL_64_10)</name>
    <dbReference type="NCBI Taxonomy" id="1817868"/>
    <lineage>
        <taxon>Bacteria</taxon>
        <taxon>Candidatus Handelsmaniibacteriota</taxon>
    </lineage>
</organism>
<dbReference type="EMBL" id="MFKF01000132">
    <property type="protein sequence ID" value="OGG52821.1"/>
    <property type="molecule type" value="Genomic_DNA"/>
</dbReference>
<evidence type="ECO:0000256" key="6">
    <source>
        <dbReference type="ARBA" id="ARBA00023186"/>
    </source>
</evidence>
<dbReference type="Pfam" id="PF05697">
    <property type="entry name" value="Trigger_N"/>
    <property type="match status" value="1"/>
</dbReference>
<dbReference type="InterPro" id="IPR027304">
    <property type="entry name" value="Trigger_fact/SurA_dom_sf"/>
</dbReference>
<dbReference type="PANTHER" id="PTHR30560">
    <property type="entry name" value="TRIGGER FACTOR CHAPERONE AND PEPTIDYL-PROLYL CIS/TRANS ISOMERASE"/>
    <property type="match status" value="1"/>
</dbReference>
<feature type="domain" description="Trigger factor ribosome-binding bacterial" evidence="10">
    <location>
        <begin position="4"/>
        <end position="144"/>
    </location>
</feature>
<dbReference type="SUPFAM" id="SSF109998">
    <property type="entry name" value="Triger factor/SurA peptide-binding domain-like"/>
    <property type="match status" value="1"/>
</dbReference>
<dbReference type="SUPFAM" id="SSF102735">
    <property type="entry name" value="Trigger factor ribosome-binding domain"/>
    <property type="match status" value="1"/>
</dbReference>
<keyword evidence="9" id="KW-0963">Cytoplasm</keyword>
<comment type="function">
    <text evidence="9">Involved in protein export. Acts as a chaperone by maintaining the newly synthesized protein in an open conformation. Functions as a peptidyl-prolyl cis-trans isomerase.</text>
</comment>